<evidence type="ECO:0000256" key="3">
    <source>
        <dbReference type="ARBA" id="ARBA00022692"/>
    </source>
</evidence>
<dbReference type="PANTHER" id="PTHR23526">
    <property type="entry name" value="INTEGRAL MEMBRANE TRANSPORT PROTEIN-RELATED"/>
    <property type="match status" value="1"/>
</dbReference>
<evidence type="ECO:0000256" key="5">
    <source>
        <dbReference type="ARBA" id="ARBA00023136"/>
    </source>
</evidence>
<dbReference type="Pfam" id="PF07690">
    <property type="entry name" value="MFS_1"/>
    <property type="match status" value="1"/>
</dbReference>
<evidence type="ECO:0000259" key="7">
    <source>
        <dbReference type="PROSITE" id="PS50850"/>
    </source>
</evidence>
<reference evidence="8 9" key="1">
    <citation type="submission" date="2019-07" db="EMBL/GenBank/DDBJ databases">
        <authorList>
            <person name="Kim J."/>
        </authorList>
    </citation>
    <scope>NUCLEOTIDE SEQUENCE [LARGE SCALE GENOMIC DNA]</scope>
    <source>
        <strain evidence="8 9">JC52</strain>
    </source>
</reference>
<gene>
    <name evidence="8" type="ORF">FPZ49_07215</name>
</gene>
<dbReference type="RefSeq" id="WP_144845013.1">
    <property type="nucleotide sequence ID" value="NZ_VNJI01000007.1"/>
</dbReference>
<feature type="transmembrane region" description="Helical" evidence="6">
    <location>
        <begin position="264"/>
        <end position="281"/>
    </location>
</feature>
<feature type="transmembrane region" description="Helical" evidence="6">
    <location>
        <begin position="376"/>
        <end position="395"/>
    </location>
</feature>
<dbReference type="AlphaFoldDB" id="A0A559KEG8"/>
<evidence type="ECO:0000313" key="9">
    <source>
        <dbReference type="Proteomes" id="UP000317036"/>
    </source>
</evidence>
<evidence type="ECO:0000256" key="4">
    <source>
        <dbReference type="ARBA" id="ARBA00022989"/>
    </source>
</evidence>
<dbReference type="GO" id="GO:0022857">
    <property type="term" value="F:transmembrane transporter activity"/>
    <property type="evidence" value="ECO:0007669"/>
    <property type="project" value="InterPro"/>
</dbReference>
<dbReference type="InterPro" id="IPR020846">
    <property type="entry name" value="MFS_dom"/>
</dbReference>
<dbReference type="PANTHER" id="PTHR23526:SF2">
    <property type="entry name" value="MAJOR FACILITATOR SUPERFAMILY (MFS) PROFILE DOMAIN-CONTAINING PROTEIN"/>
    <property type="match status" value="1"/>
</dbReference>
<keyword evidence="3 6" id="KW-0812">Transmembrane</keyword>
<dbReference type="OrthoDB" id="2370447at2"/>
<keyword evidence="4 6" id="KW-1133">Transmembrane helix</keyword>
<dbReference type="PROSITE" id="PS50850">
    <property type="entry name" value="MFS"/>
    <property type="match status" value="1"/>
</dbReference>
<dbReference type="InterPro" id="IPR052528">
    <property type="entry name" value="Sugar_transport-like"/>
</dbReference>
<protein>
    <submittedName>
        <fullName evidence="8">MFS transporter</fullName>
    </submittedName>
</protein>
<dbReference type="EMBL" id="VNJI01000007">
    <property type="protein sequence ID" value="TVY10519.1"/>
    <property type="molecule type" value="Genomic_DNA"/>
</dbReference>
<keyword evidence="2" id="KW-0813">Transport</keyword>
<evidence type="ECO:0000313" key="8">
    <source>
        <dbReference type="EMBL" id="TVY10519.1"/>
    </source>
</evidence>
<dbReference type="InterPro" id="IPR036259">
    <property type="entry name" value="MFS_trans_sf"/>
</dbReference>
<feature type="transmembrane region" description="Helical" evidence="6">
    <location>
        <begin position="345"/>
        <end position="364"/>
    </location>
</feature>
<evidence type="ECO:0000256" key="2">
    <source>
        <dbReference type="ARBA" id="ARBA00022448"/>
    </source>
</evidence>
<feature type="transmembrane region" description="Helical" evidence="6">
    <location>
        <begin position="222"/>
        <end position="244"/>
    </location>
</feature>
<dbReference type="Gene3D" id="1.20.1250.20">
    <property type="entry name" value="MFS general substrate transporter like domains"/>
    <property type="match status" value="2"/>
</dbReference>
<organism evidence="8 9">
    <name type="scientific">Paenibacillus cremeus</name>
    <dbReference type="NCBI Taxonomy" id="2163881"/>
    <lineage>
        <taxon>Bacteria</taxon>
        <taxon>Bacillati</taxon>
        <taxon>Bacillota</taxon>
        <taxon>Bacilli</taxon>
        <taxon>Bacillales</taxon>
        <taxon>Paenibacillaceae</taxon>
        <taxon>Paenibacillus</taxon>
    </lineage>
</organism>
<keyword evidence="5 6" id="KW-0472">Membrane</keyword>
<feature type="domain" description="Major facilitator superfamily (MFS) profile" evidence="7">
    <location>
        <begin position="222"/>
        <end position="408"/>
    </location>
</feature>
<accession>A0A559KEG8</accession>
<evidence type="ECO:0000256" key="6">
    <source>
        <dbReference type="SAM" id="Phobius"/>
    </source>
</evidence>
<name>A0A559KEG8_9BACL</name>
<comment type="subcellular location">
    <subcellularLocation>
        <location evidence="1">Cell membrane</location>
        <topology evidence="1">Multi-pass membrane protein</topology>
    </subcellularLocation>
</comment>
<comment type="caution">
    <text evidence="8">The sequence shown here is derived from an EMBL/GenBank/DDBJ whole genome shotgun (WGS) entry which is preliminary data.</text>
</comment>
<dbReference type="SUPFAM" id="SSF103473">
    <property type="entry name" value="MFS general substrate transporter"/>
    <property type="match status" value="1"/>
</dbReference>
<evidence type="ECO:0000256" key="1">
    <source>
        <dbReference type="ARBA" id="ARBA00004651"/>
    </source>
</evidence>
<proteinExistence type="predicted"/>
<dbReference type="InterPro" id="IPR011701">
    <property type="entry name" value="MFS"/>
</dbReference>
<dbReference type="GO" id="GO:0005886">
    <property type="term" value="C:plasma membrane"/>
    <property type="evidence" value="ECO:0007669"/>
    <property type="project" value="UniProtKB-SubCell"/>
</dbReference>
<feature type="transmembrane region" description="Helical" evidence="6">
    <location>
        <begin position="21"/>
        <end position="43"/>
    </location>
</feature>
<feature type="transmembrane region" description="Helical" evidence="6">
    <location>
        <begin position="150"/>
        <end position="167"/>
    </location>
</feature>
<sequence length="408" mass="44443">MNSEKMVSFLGLQMNGETWRNFRWDFTAAALFSIFNVVFNQFYVPLALRHGASDFQVGLLTAAPAIGLLSSPLWASLAENRDPKPFVVIPNFFARMLVVFPAIFPNPWVFVGAALLFHLLMGIQAPTYASVMTRIYPAALRGRLMGNVRVIMGLLMIPLAYLVGLWIDHAGSSGPLLIASVTGVCSILALNRVKTLTDFVPSKVKQRTTFVQQLRLVKQSPLLIMFLAATTVSGFGNMLASPLYSIIQVSKLQLTDLEIGYIRVAYYACLLVAYLVMGWVIDRFSPRVALSFGMAFYMLPPLLYSLIGTYPAVLLAGGIQGMGDAIWDIGCMAYVFKIAKGREGVVFGLHLMLFGVRGTIGPLLSTSLIHSVSMEAILISAALCCVAGFLIFTLARGSEGQALSQSEA</sequence>
<feature type="transmembrane region" description="Helical" evidence="6">
    <location>
        <begin position="55"/>
        <end position="74"/>
    </location>
</feature>
<dbReference type="Proteomes" id="UP000317036">
    <property type="component" value="Unassembled WGS sequence"/>
</dbReference>
<keyword evidence="9" id="KW-1185">Reference proteome</keyword>